<keyword evidence="12" id="KW-1185">Reference proteome</keyword>
<evidence type="ECO:0000313" key="12">
    <source>
        <dbReference type="Proteomes" id="UP000323000"/>
    </source>
</evidence>
<evidence type="ECO:0000256" key="2">
    <source>
        <dbReference type="ARBA" id="ARBA00022723"/>
    </source>
</evidence>
<dbReference type="SMART" id="SM00355">
    <property type="entry name" value="ZnF_C2H2"/>
    <property type="match status" value="1"/>
</dbReference>
<evidence type="ECO:0000256" key="7">
    <source>
        <dbReference type="ARBA" id="ARBA00023242"/>
    </source>
</evidence>
<dbReference type="AlphaFoldDB" id="A0A5C7I3C6"/>
<evidence type="ECO:0000256" key="8">
    <source>
        <dbReference type="PROSITE-ProRule" id="PRU00042"/>
    </source>
</evidence>
<dbReference type="OrthoDB" id="1708403at2759"/>
<evidence type="ECO:0000256" key="1">
    <source>
        <dbReference type="ARBA" id="ARBA00004123"/>
    </source>
</evidence>
<keyword evidence="3 8" id="KW-0863">Zinc-finger</keyword>
<gene>
    <name evidence="11" type="ORF">EZV62_010781</name>
</gene>
<evidence type="ECO:0000313" key="11">
    <source>
        <dbReference type="EMBL" id="TXG63787.1"/>
    </source>
</evidence>
<dbReference type="EMBL" id="VAHF01000004">
    <property type="protein sequence ID" value="TXG63787.1"/>
    <property type="molecule type" value="Genomic_DNA"/>
</dbReference>
<evidence type="ECO:0000256" key="3">
    <source>
        <dbReference type="ARBA" id="ARBA00022771"/>
    </source>
</evidence>
<dbReference type="PANTHER" id="PTHR45801">
    <property type="entry name" value="OS07G0101800 PROTEIN"/>
    <property type="match status" value="1"/>
</dbReference>
<evidence type="ECO:0000259" key="10">
    <source>
        <dbReference type="PROSITE" id="PS50157"/>
    </source>
</evidence>
<dbReference type="PANTHER" id="PTHR45801:SF107">
    <property type="entry name" value="TRANSCRIPTIONAL REGULATOR SUPERMAN-LIKE"/>
    <property type="match status" value="1"/>
</dbReference>
<keyword evidence="2" id="KW-0479">Metal-binding</keyword>
<sequence length="198" mass="22426">MERTYQLMKSKNDVKGKWECDQKLSLEMEGDHSWPPKNYNCSFCKREFRSAQALGGHMNVHRRDRARLRHLASPLLQFPNPNPNSSSSSSSSFSSRPSFKFSPISPYARKPLVSTPLAAFSSPSSNQENKLLLGCRRFGDMTKKKSMIRAEFGAVELEDHAQKCKFGVFDEKEKVVSLELGIGLKDPKEVLDLELRLG</sequence>
<organism evidence="11 12">
    <name type="scientific">Acer yangbiense</name>
    <dbReference type="NCBI Taxonomy" id="1000413"/>
    <lineage>
        <taxon>Eukaryota</taxon>
        <taxon>Viridiplantae</taxon>
        <taxon>Streptophyta</taxon>
        <taxon>Embryophyta</taxon>
        <taxon>Tracheophyta</taxon>
        <taxon>Spermatophyta</taxon>
        <taxon>Magnoliopsida</taxon>
        <taxon>eudicotyledons</taxon>
        <taxon>Gunneridae</taxon>
        <taxon>Pentapetalae</taxon>
        <taxon>rosids</taxon>
        <taxon>malvids</taxon>
        <taxon>Sapindales</taxon>
        <taxon>Sapindaceae</taxon>
        <taxon>Hippocastanoideae</taxon>
        <taxon>Acereae</taxon>
        <taxon>Acer</taxon>
    </lineage>
</organism>
<evidence type="ECO:0000256" key="4">
    <source>
        <dbReference type="ARBA" id="ARBA00022833"/>
    </source>
</evidence>
<dbReference type="GO" id="GO:0008270">
    <property type="term" value="F:zinc ion binding"/>
    <property type="evidence" value="ECO:0007669"/>
    <property type="project" value="UniProtKB-KW"/>
</dbReference>
<protein>
    <recommendedName>
        <fullName evidence="10">C2H2-type domain-containing protein</fullName>
    </recommendedName>
</protein>
<name>A0A5C7I3C6_9ROSI</name>
<keyword evidence="4" id="KW-0862">Zinc</keyword>
<dbReference type="GO" id="GO:0005634">
    <property type="term" value="C:nucleus"/>
    <property type="evidence" value="ECO:0007669"/>
    <property type="project" value="UniProtKB-SubCell"/>
</dbReference>
<feature type="region of interest" description="Disordered" evidence="9">
    <location>
        <begin position="75"/>
        <end position="96"/>
    </location>
</feature>
<evidence type="ECO:0000256" key="5">
    <source>
        <dbReference type="ARBA" id="ARBA00023015"/>
    </source>
</evidence>
<evidence type="ECO:0000256" key="9">
    <source>
        <dbReference type="SAM" id="MobiDB-lite"/>
    </source>
</evidence>
<keyword evidence="5" id="KW-0805">Transcription regulation</keyword>
<reference evidence="12" key="1">
    <citation type="journal article" date="2019" name="Gigascience">
        <title>De novo genome assembly of the endangered Acer yangbiense, a plant species with extremely small populations endemic to Yunnan Province, China.</title>
        <authorList>
            <person name="Yang J."/>
            <person name="Wariss H.M."/>
            <person name="Tao L."/>
            <person name="Zhang R."/>
            <person name="Yun Q."/>
            <person name="Hollingsworth P."/>
            <person name="Dao Z."/>
            <person name="Luo G."/>
            <person name="Guo H."/>
            <person name="Ma Y."/>
            <person name="Sun W."/>
        </authorList>
    </citation>
    <scope>NUCLEOTIDE SEQUENCE [LARGE SCALE GENOMIC DNA]</scope>
    <source>
        <strain evidence="12">cv. Malutang</strain>
    </source>
</reference>
<comment type="caution">
    <text evidence="11">The sequence shown here is derived from an EMBL/GenBank/DDBJ whole genome shotgun (WGS) entry which is preliminary data.</text>
</comment>
<dbReference type="Pfam" id="PF13912">
    <property type="entry name" value="zf-C2H2_6"/>
    <property type="match status" value="1"/>
</dbReference>
<feature type="domain" description="C2H2-type" evidence="10">
    <location>
        <begin position="39"/>
        <end position="66"/>
    </location>
</feature>
<dbReference type="InterPro" id="IPR036236">
    <property type="entry name" value="Znf_C2H2_sf"/>
</dbReference>
<comment type="subcellular location">
    <subcellularLocation>
        <location evidence="1">Nucleus</location>
    </subcellularLocation>
</comment>
<dbReference type="InterPro" id="IPR013087">
    <property type="entry name" value="Znf_C2H2_type"/>
</dbReference>
<dbReference type="PROSITE" id="PS50157">
    <property type="entry name" value="ZINC_FINGER_C2H2_2"/>
    <property type="match status" value="1"/>
</dbReference>
<dbReference type="SUPFAM" id="SSF57667">
    <property type="entry name" value="beta-beta-alpha zinc fingers"/>
    <property type="match status" value="1"/>
</dbReference>
<feature type="compositionally biased region" description="Low complexity" evidence="9">
    <location>
        <begin position="83"/>
        <end position="96"/>
    </location>
</feature>
<dbReference type="Proteomes" id="UP000323000">
    <property type="component" value="Chromosome 4"/>
</dbReference>
<proteinExistence type="predicted"/>
<keyword evidence="7" id="KW-0539">Nucleus</keyword>
<dbReference type="PROSITE" id="PS00028">
    <property type="entry name" value="ZINC_FINGER_C2H2_1"/>
    <property type="match status" value="1"/>
</dbReference>
<evidence type="ECO:0000256" key="6">
    <source>
        <dbReference type="ARBA" id="ARBA00023163"/>
    </source>
</evidence>
<accession>A0A5C7I3C6</accession>
<dbReference type="Gene3D" id="3.30.160.60">
    <property type="entry name" value="Classic Zinc Finger"/>
    <property type="match status" value="1"/>
</dbReference>
<dbReference type="InterPro" id="IPR052426">
    <property type="entry name" value="Plant_dev_regulator"/>
</dbReference>
<keyword evidence="6" id="KW-0804">Transcription</keyword>